<dbReference type="EMBL" id="FNHW01000001">
    <property type="protein sequence ID" value="SDM68980.1"/>
    <property type="molecule type" value="Genomic_DNA"/>
</dbReference>
<reference evidence="5" key="1">
    <citation type="submission" date="2016-10" db="EMBL/GenBank/DDBJ databases">
        <authorList>
            <person name="Varghese N."/>
            <person name="Submissions S."/>
        </authorList>
    </citation>
    <scope>NUCLEOTIDE SEQUENCE [LARGE SCALE GENOMIC DNA]</scope>
    <source>
        <strain evidence="5">CGMCC 1.6854</strain>
    </source>
</reference>
<dbReference type="CDD" id="cd00293">
    <property type="entry name" value="USP-like"/>
    <property type="match status" value="1"/>
</dbReference>
<dbReference type="GO" id="GO:0005737">
    <property type="term" value="C:cytoplasm"/>
    <property type="evidence" value="ECO:0007669"/>
    <property type="project" value="UniProtKB-SubCell"/>
</dbReference>
<evidence type="ECO:0000256" key="2">
    <source>
        <dbReference type="PIRNR" id="PIRNR006276"/>
    </source>
</evidence>
<dbReference type="PIRSF" id="PIRSF006276">
    <property type="entry name" value="UspA"/>
    <property type="match status" value="1"/>
</dbReference>
<dbReference type="PANTHER" id="PTHR46268:SF6">
    <property type="entry name" value="UNIVERSAL STRESS PROTEIN UP12"/>
    <property type="match status" value="1"/>
</dbReference>
<dbReference type="PRINTS" id="PR01438">
    <property type="entry name" value="UNVRSLSTRESS"/>
</dbReference>
<dbReference type="Pfam" id="PF00582">
    <property type="entry name" value="Usp"/>
    <property type="match status" value="1"/>
</dbReference>
<dbReference type="InterPro" id="IPR006015">
    <property type="entry name" value="Universal_stress_UspA"/>
</dbReference>
<evidence type="ECO:0000256" key="1">
    <source>
        <dbReference type="ARBA" id="ARBA00008791"/>
    </source>
</evidence>
<gene>
    <name evidence="4" type="ORF">SAMN04488137_1459</name>
</gene>
<comment type="similarity">
    <text evidence="1 2">Belongs to the universal stress protein A family.</text>
</comment>
<dbReference type="STRING" id="459525.SAMN04488137_1459"/>
<sequence>MPSYQRILVGVDGSRSAEVAFYRAIEVAKEYHAKLYIVHITEDRLPAAPLDAGAINIEMDRDRIAAGTLLDDYEQLARNHGLTHVTTLSNSGSPKMEILSFASMHESDLIVCGATGLNTVERIFIGSVSQYITRHANCDVLIARNSQKIESSGLSIKSTSQR</sequence>
<protein>
    <recommendedName>
        <fullName evidence="2">Universal stress protein</fullName>
    </recommendedName>
</protein>
<name>A0A1G9VA68_9BACL</name>
<comment type="subcellular location">
    <subcellularLocation>
        <location evidence="2">Cytoplasm</location>
    </subcellularLocation>
</comment>
<evidence type="ECO:0000313" key="4">
    <source>
        <dbReference type="EMBL" id="SDM68980.1"/>
    </source>
</evidence>
<dbReference type="SUPFAM" id="SSF52402">
    <property type="entry name" value="Adenine nucleotide alpha hydrolases-like"/>
    <property type="match status" value="1"/>
</dbReference>
<dbReference type="Proteomes" id="UP000199544">
    <property type="component" value="Unassembled WGS sequence"/>
</dbReference>
<feature type="domain" description="UspA" evidence="3">
    <location>
        <begin position="4"/>
        <end position="144"/>
    </location>
</feature>
<dbReference type="AlphaFoldDB" id="A0A1G9VA68"/>
<dbReference type="InterPro" id="IPR014729">
    <property type="entry name" value="Rossmann-like_a/b/a_fold"/>
</dbReference>
<keyword evidence="2" id="KW-0963">Cytoplasm</keyword>
<dbReference type="RefSeq" id="WP_090233557.1">
    <property type="nucleotide sequence ID" value="NZ_FNHW01000001.1"/>
</dbReference>
<dbReference type="PANTHER" id="PTHR46268">
    <property type="entry name" value="STRESS RESPONSE PROTEIN NHAX"/>
    <property type="match status" value="1"/>
</dbReference>
<dbReference type="OrthoDB" id="9789668at2"/>
<organism evidence="4 5">
    <name type="scientific">Fictibacillus solisalsi</name>
    <dbReference type="NCBI Taxonomy" id="459525"/>
    <lineage>
        <taxon>Bacteria</taxon>
        <taxon>Bacillati</taxon>
        <taxon>Bacillota</taxon>
        <taxon>Bacilli</taxon>
        <taxon>Bacillales</taxon>
        <taxon>Fictibacillaceae</taxon>
        <taxon>Fictibacillus</taxon>
    </lineage>
</organism>
<evidence type="ECO:0000259" key="3">
    <source>
        <dbReference type="Pfam" id="PF00582"/>
    </source>
</evidence>
<dbReference type="Gene3D" id="3.40.50.620">
    <property type="entry name" value="HUPs"/>
    <property type="match status" value="1"/>
</dbReference>
<keyword evidence="5" id="KW-1185">Reference proteome</keyword>
<accession>A0A1G9VA68</accession>
<proteinExistence type="inferred from homology"/>
<dbReference type="InterPro" id="IPR006016">
    <property type="entry name" value="UspA"/>
</dbReference>
<evidence type="ECO:0000313" key="5">
    <source>
        <dbReference type="Proteomes" id="UP000199544"/>
    </source>
</evidence>